<dbReference type="InterPro" id="IPR038765">
    <property type="entry name" value="Papain-like_cys_pep_sf"/>
</dbReference>
<dbReference type="PANTHER" id="PTHR47359:SF3">
    <property type="entry name" value="NLP_P60 DOMAIN-CONTAINING PROTEIN-RELATED"/>
    <property type="match status" value="1"/>
</dbReference>
<dbReference type="EMBL" id="CP015961">
    <property type="protein sequence ID" value="ANI91791.1"/>
    <property type="molecule type" value="Genomic_DNA"/>
</dbReference>
<keyword evidence="3" id="KW-0378">Hydrolase</keyword>
<dbReference type="InterPro" id="IPR051794">
    <property type="entry name" value="PG_Endopeptidase_C40"/>
</dbReference>
<protein>
    <submittedName>
        <fullName evidence="7">Putative endopeptidase YddH</fullName>
    </submittedName>
</protein>
<gene>
    <name evidence="7" type="ORF">BJL86_0998</name>
</gene>
<dbReference type="Proteomes" id="UP000186104">
    <property type="component" value="Chromosome"/>
</dbReference>
<evidence type="ECO:0000256" key="4">
    <source>
        <dbReference type="ARBA" id="ARBA00022807"/>
    </source>
</evidence>
<dbReference type="OrthoDB" id="9815778at2"/>
<dbReference type="AlphaFoldDB" id="A0A173LK05"/>
<evidence type="ECO:0000313" key="7">
    <source>
        <dbReference type="EMBL" id="ANI91791.1"/>
    </source>
</evidence>
<evidence type="ECO:0000256" key="1">
    <source>
        <dbReference type="ARBA" id="ARBA00007074"/>
    </source>
</evidence>
<dbReference type="GO" id="GO:0006508">
    <property type="term" value="P:proteolysis"/>
    <property type="evidence" value="ECO:0007669"/>
    <property type="project" value="UniProtKB-KW"/>
</dbReference>
<evidence type="ECO:0000259" key="6">
    <source>
        <dbReference type="PROSITE" id="PS51935"/>
    </source>
</evidence>
<dbReference type="PANTHER" id="PTHR47359">
    <property type="entry name" value="PEPTIDOGLYCAN DL-ENDOPEPTIDASE CWLO"/>
    <property type="match status" value="1"/>
</dbReference>
<feature type="domain" description="NlpC/P60" evidence="6">
    <location>
        <begin position="247"/>
        <end position="362"/>
    </location>
</feature>
<proteinExistence type="inferred from homology"/>
<dbReference type="PROSITE" id="PS51935">
    <property type="entry name" value="NLPC_P60"/>
    <property type="match status" value="1"/>
</dbReference>
<sequence>MSALAAPLGALAGPLVEAQQLLGAVDATAPPASQVMPGVGSTIDAAAAVLPAAINFAEVAWEGAASLGAQESLATAATTLAELGSSGAEIGTLTSVAAQIAIRGAIEVAGIAQRCATQAAVLMPGALTPAGQVAILGVVSEAISAALVVVQRVKDELSGPTARMWAIAAELGTAPRAVLPGMAGAAAPTPAASGESEDSGSGASVVMGAGGSGTAHESDESSDGGESGSVDGASVTLPSGSEVDAPNEQAAQAVSSALSQQGVPYSWGGTTPGVGFDCSGLVQWAYGEAGVEIPRVAIDQAVGDQVSQDELLPGDLAVWDGHVAMYIGDGQIVEAGDPVSVSSVRTDNIGMQFLGFYRPTSE</sequence>
<keyword evidence="2" id="KW-0645">Protease</keyword>
<dbReference type="RefSeq" id="WP_067477912.1">
    <property type="nucleotide sequence ID" value="NZ_CP015961.1"/>
</dbReference>
<evidence type="ECO:0000256" key="3">
    <source>
        <dbReference type="ARBA" id="ARBA00022801"/>
    </source>
</evidence>
<dbReference type="KEGG" id="dtm:BJL86_0998"/>
<dbReference type="Gene3D" id="3.90.1720.10">
    <property type="entry name" value="endopeptidase domain like (from Nostoc punctiforme)"/>
    <property type="match status" value="1"/>
</dbReference>
<reference evidence="7 8" key="1">
    <citation type="submission" date="2016-06" db="EMBL/GenBank/DDBJ databases">
        <title>Complete genome sequence of a saline-alkali tolerant type strain Dietzia timorensis ID05-A0528T.</title>
        <authorList>
            <person name="Wu X."/>
        </authorList>
    </citation>
    <scope>NUCLEOTIDE SEQUENCE [LARGE SCALE GENOMIC DNA]</scope>
    <source>
        <strain evidence="7 8">ID05-A0528</strain>
    </source>
</reference>
<dbReference type="GO" id="GO:0008234">
    <property type="term" value="F:cysteine-type peptidase activity"/>
    <property type="evidence" value="ECO:0007669"/>
    <property type="project" value="UniProtKB-KW"/>
</dbReference>
<evidence type="ECO:0000313" key="8">
    <source>
        <dbReference type="Proteomes" id="UP000186104"/>
    </source>
</evidence>
<organism evidence="7 8">
    <name type="scientific">Dietzia timorensis</name>
    <dbReference type="NCBI Taxonomy" id="499555"/>
    <lineage>
        <taxon>Bacteria</taxon>
        <taxon>Bacillati</taxon>
        <taxon>Actinomycetota</taxon>
        <taxon>Actinomycetes</taxon>
        <taxon>Mycobacteriales</taxon>
        <taxon>Dietziaceae</taxon>
        <taxon>Dietzia</taxon>
    </lineage>
</organism>
<name>A0A173LK05_9ACTN</name>
<accession>A0A173LK05</accession>
<dbReference type="InterPro" id="IPR000064">
    <property type="entry name" value="NLP_P60_dom"/>
</dbReference>
<dbReference type="STRING" id="499555.BJL86_0998"/>
<keyword evidence="8" id="KW-1185">Reference proteome</keyword>
<evidence type="ECO:0000256" key="5">
    <source>
        <dbReference type="SAM" id="MobiDB-lite"/>
    </source>
</evidence>
<dbReference type="Pfam" id="PF00877">
    <property type="entry name" value="NLPC_P60"/>
    <property type="match status" value="1"/>
</dbReference>
<comment type="similarity">
    <text evidence="1">Belongs to the peptidase C40 family.</text>
</comment>
<dbReference type="SUPFAM" id="SSF54001">
    <property type="entry name" value="Cysteine proteinases"/>
    <property type="match status" value="1"/>
</dbReference>
<keyword evidence="4" id="KW-0788">Thiol protease</keyword>
<feature type="region of interest" description="Disordered" evidence="5">
    <location>
        <begin position="184"/>
        <end position="255"/>
    </location>
</feature>
<evidence type="ECO:0000256" key="2">
    <source>
        <dbReference type="ARBA" id="ARBA00022670"/>
    </source>
</evidence>
<feature type="compositionally biased region" description="Low complexity" evidence="5">
    <location>
        <begin position="184"/>
        <end position="207"/>
    </location>
</feature>